<dbReference type="PANTHER" id="PTHR13939:SF0">
    <property type="entry name" value="NMN AMIDOHYDROLASE-LIKE PROTEIN YFAY"/>
    <property type="match status" value="1"/>
</dbReference>
<dbReference type="Gene3D" id="3.90.950.20">
    <property type="entry name" value="CinA-like"/>
    <property type="match status" value="1"/>
</dbReference>
<evidence type="ECO:0000313" key="3">
    <source>
        <dbReference type="EMBL" id="MEX1670760.1"/>
    </source>
</evidence>
<dbReference type="InterPro" id="IPR050101">
    <property type="entry name" value="CinA"/>
</dbReference>
<gene>
    <name evidence="3" type="ORF">AB4876_17715</name>
</gene>
<dbReference type="InterPro" id="IPR036653">
    <property type="entry name" value="CinA-like_C"/>
</dbReference>
<dbReference type="InterPro" id="IPR001453">
    <property type="entry name" value="MoaB/Mog_dom"/>
</dbReference>
<dbReference type="PANTHER" id="PTHR13939">
    <property type="entry name" value="NICOTINAMIDE-NUCLEOTIDE AMIDOHYDROLASE PNCC"/>
    <property type="match status" value="1"/>
</dbReference>
<protein>
    <recommendedName>
        <fullName evidence="1">CinA-like protein</fullName>
    </recommendedName>
</protein>
<sequence>MKLHLLLTGNELMAGDIIDSNSAMIAEQIKDYGWRINKKVTVGDELDRLCSEINQLCDDADVLIINGGLGPTVDDLTAVALARVSGTEICEHPQALAHLTQWCKTRGFSLNASNYKQAMLPKGCDIIANERGSAVGIKLKHKNCLIFASPGVPSELRPMLSNEIIPTLDNLFPSDHIQTLRLGVFGLGESGIQEMVNSHLSDWPDDIELGFRASMPVLEVKLTTRGSNPEARLRQWTPRVTELLADHLLGELPISLPSATINALKANNLQLCTAESCTGGLIASQLTSVAGASQVYPGGIVSYSNQVKAQLLNVSEESLASDGAVSEHVVRQMALGAIKATGADIAIAVTGIAGPDGGSADKPVGTVWIAWGTAQELKAIKLQLPFDRTAFQSWVAALSLDLVRRQILDLPELPQLMKRFQR</sequence>
<dbReference type="CDD" id="cd00885">
    <property type="entry name" value="cinA"/>
    <property type="match status" value="1"/>
</dbReference>
<evidence type="ECO:0000256" key="1">
    <source>
        <dbReference type="HAMAP-Rule" id="MF_00226"/>
    </source>
</evidence>
<dbReference type="NCBIfam" id="TIGR00199">
    <property type="entry name" value="PncC_domain"/>
    <property type="match status" value="1"/>
</dbReference>
<dbReference type="Gene3D" id="3.40.980.10">
    <property type="entry name" value="MoaB/Mog-like domain"/>
    <property type="match status" value="1"/>
</dbReference>
<dbReference type="Gene3D" id="3.30.70.2860">
    <property type="match status" value="1"/>
</dbReference>
<dbReference type="Proteomes" id="UP001557485">
    <property type="component" value="Unassembled WGS sequence"/>
</dbReference>
<feature type="domain" description="MoaB/Mog" evidence="2">
    <location>
        <begin position="4"/>
        <end position="171"/>
    </location>
</feature>
<evidence type="ECO:0000313" key="4">
    <source>
        <dbReference type="Proteomes" id="UP001557485"/>
    </source>
</evidence>
<dbReference type="RefSeq" id="WP_368383067.1">
    <property type="nucleotide sequence ID" value="NZ_JBFRYA010000022.1"/>
</dbReference>
<dbReference type="EMBL" id="JBFRYA010000022">
    <property type="protein sequence ID" value="MEX1670760.1"/>
    <property type="molecule type" value="Genomic_DNA"/>
</dbReference>
<dbReference type="Pfam" id="PF02464">
    <property type="entry name" value="CinA"/>
    <property type="match status" value="1"/>
</dbReference>
<dbReference type="SMART" id="SM00852">
    <property type="entry name" value="MoCF_biosynth"/>
    <property type="match status" value="1"/>
</dbReference>
<dbReference type="NCBIfam" id="TIGR00200">
    <property type="entry name" value="cinA_nterm"/>
    <property type="match status" value="1"/>
</dbReference>
<dbReference type="InterPro" id="IPR008135">
    <property type="entry name" value="Competence-induced_CinA"/>
</dbReference>
<dbReference type="InterPro" id="IPR008136">
    <property type="entry name" value="CinA_C"/>
</dbReference>
<name>A0ABV3UBG8_9GAMM</name>
<proteinExistence type="inferred from homology"/>
<dbReference type="SUPFAM" id="SSF53218">
    <property type="entry name" value="Molybdenum cofactor biosynthesis proteins"/>
    <property type="match status" value="1"/>
</dbReference>
<comment type="caution">
    <text evidence="3">The sequence shown here is derived from an EMBL/GenBank/DDBJ whole genome shotgun (WGS) entry which is preliminary data.</text>
</comment>
<organism evidence="3 4">
    <name type="scientific">Zhongshania guokunii</name>
    <dbReference type="NCBI Taxonomy" id="641783"/>
    <lineage>
        <taxon>Bacteria</taxon>
        <taxon>Pseudomonadati</taxon>
        <taxon>Pseudomonadota</taxon>
        <taxon>Gammaproteobacteria</taxon>
        <taxon>Cellvibrionales</taxon>
        <taxon>Spongiibacteraceae</taxon>
        <taxon>Zhongshania</taxon>
    </lineage>
</organism>
<evidence type="ECO:0000259" key="2">
    <source>
        <dbReference type="SMART" id="SM00852"/>
    </source>
</evidence>
<dbReference type="PIRSF" id="PIRSF006728">
    <property type="entry name" value="CinA"/>
    <property type="match status" value="1"/>
</dbReference>
<dbReference type="HAMAP" id="MF_00226_B">
    <property type="entry name" value="CinA_B"/>
    <property type="match status" value="1"/>
</dbReference>
<reference evidence="3 4" key="1">
    <citation type="journal article" date="2011" name="Int. J. Syst. Evol. Microbiol.">
        <title>Zhongshania antarctica gen. nov., sp. nov. and Zhongshania guokunii sp. nov., gammaproteobacteria respectively isolated from coastal attached (fast) ice and surface seawater of the Antarctic.</title>
        <authorList>
            <person name="Li H.J."/>
            <person name="Zhang X.Y."/>
            <person name="Chen C.X."/>
            <person name="Zhang Y.J."/>
            <person name="Gao Z.M."/>
            <person name="Yu Y."/>
            <person name="Chen X.L."/>
            <person name="Chen B."/>
            <person name="Zhang Y.Z."/>
        </authorList>
    </citation>
    <scope>NUCLEOTIDE SEQUENCE [LARGE SCALE GENOMIC DNA]</scope>
    <source>
        <strain evidence="3 4">ZS6-22T</strain>
    </source>
</reference>
<dbReference type="SUPFAM" id="SSF142433">
    <property type="entry name" value="CinA-like"/>
    <property type="match status" value="1"/>
</dbReference>
<accession>A0ABV3UBG8</accession>
<dbReference type="Pfam" id="PF00994">
    <property type="entry name" value="MoCF_biosynth"/>
    <property type="match status" value="1"/>
</dbReference>
<comment type="similarity">
    <text evidence="1">Belongs to the CinA family.</text>
</comment>
<dbReference type="InterPro" id="IPR036425">
    <property type="entry name" value="MoaB/Mog-like_dom_sf"/>
</dbReference>
<keyword evidence="4" id="KW-1185">Reference proteome</keyword>